<feature type="transmembrane region" description="Helical" evidence="1">
    <location>
        <begin position="107"/>
        <end position="123"/>
    </location>
</feature>
<comment type="caution">
    <text evidence="3">The sequence shown here is derived from an EMBL/GenBank/DDBJ whole genome shotgun (WGS) entry which is preliminary data.</text>
</comment>
<evidence type="ECO:0000313" key="4">
    <source>
        <dbReference type="EMBL" id="MEL0564852.1"/>
    </source>
</evidence>
<evidence type="ECO:0000259" key="2">
    <source>
        <dbReference type="PROSITE" id="PS51105"/>
    </source>
</evidence>
<dbReference type="GO" id="GO:0008982">
    <property type="term" value="F:protein-N(PI)-phosphohistidine-sugar phosphotransferase activity"/>
    <property type="evidence" value="ECO:0007669"/>
    <property type="project" value="InterPro"/>
</dbReference>
<name>A0A5N1IE28_LACJE</name>
<dbReference type="PANTHER" id="PTHR33989">
    <property type="match status" value="1"/>
</dbReference>
<dbReference type="GO" id="GO:0009401">
    <property type="term" value="P:phosphoenolpyruvate-dependent sugar phosphotransferase system"/>
    <property type="evidence" value="ECO:0007669"/>
    <property type="project" value="InterPro"/>
</dbReference>
<feature type="transmembrane region" description="Helical" evidence="1">
    <location>
        <begin position="320"/>
        <end position="340"/>
    </location>
</feature>
<dbReference type="RefSeq" id="WP_006588154.1">
    <property type="nucleotide sequence ID" value="NZ_CATOUV010000001.1"/>
</dbReference>
<keyword evidence="3" id="KW-0813">Transport</keyword>
<evidence type="ECO:0000256" key="1">
    <source>
        <dbReference type="SAM" id="Phobius"/>
    </source>
</evidence>
<reference evidence="3 5" key="1">
    <citation type="submission" date="2019-09" db="EMBL/GenBank/DDBJ databases">
        <title>Draft genome sequence assemblies of isolates from the urinary tract.</title>
        <authorList>
            <person name="Mores C.R."/>
            <person name="Putonti C."/>
            <person name="Wolfe A.J."/>
        </authorList>
    </citation>
    <scope>NUCLEOTIDE SEQUENCE [LARGE SCALE GENOMIC DNA]</scope>
    <source>
        <strain evidence="3 5">UMB246</strain>
    </source>
</reference>
<evidence type="ECO:0000313" key="6">
    <source>
        <dbReference type="Proteomes" id="UP001385848"/>
    </source>
</evidence>
<keyword evidence="6" id="KW-1185">Reference proteome</keyword>
<reference evidence="4 6" key="2">
    <citation type="submission" date="2024-04" db="EMBL/GenBank/DDBJ databases">
        <title>Three lactobacilli isolated from voided urine samples from females with type 2 diabetes.</title>
        <authorList>
            <person name="Kula A."/>
            <person name="Stegman N."/>
            <person name="Putonti C."/>
        </authorList>
    </citation>
    <scope>NUCLEOTIDE SEQUENCE [LARGE SCALE GENOMIC DNA]</scope>
    <source>
        <strain evidence="4 6">1855</strain>
    </source>
</reference>
<feature type="transmembrane region" description="Helical" evidence="1">
    <location>
        <begin position="346"/>
        <end position="366"/>
    </location>
</feature>
<dbReference type="Proteomes" id="UP001385848">
    <property type="component" value="Unassembled WGS sequence"/>
</dbReference>
<proteinExistence type="predicted"/>
<sequence>MEQKLVKLLLRMRERVFFRAAQRTFAMIMPFALIGAFFQMFSKILLSRDSLFFNILNLSKVFPQIVFQIARFISGGVIFAIFGLFGVYAAYFMALYTARIYNKDSKLAGITAIIAVFLIRSPNLSMNNGFSAVDLQLLSIKRMFTTLFIGYLVGQVFRFLGQDHAIKRIEHVFDIKDRAFAAVKPVVASLFMAVVVASFIYVLQVKIFNSDLVTTIADKIITSNNLLINVPLVLLAIFLHWLGIGTPLELAMSGQNGGAATANFNYALTHGSSWNVPFKYLGSNLVQSYGTLSGAAFTVSLIIAILLLDRNKQNKLVAKASIFPALFGVFNGLGVAFPVYLNPLLVLPVLVIPLVNIVISSLAIALHLIPVSVYPVLAGTPGVLIPYIGTNGSWQALLMTIILVILDVYIIMPFYKINMNVQKRIAEIDALQDSRVISFKGRKKIIKEELGNNEKTYAKNATK</sequence>
<feature type="transmembrane region" description="Helical" evidence="1">
    <location>
        <begin position="65"/>
        <end position="95"/>
    </location>
</feature>
<dbReference type="EMBL" id="JBBVUL010000004">
    <property type="protein sequence ID" value="MEL0564852.1"/>
    <property type="molecule type" value="Genomic_DNA"/>
</dbReference>
<feature type="transmembrane region" description="Helical" evidence="1">
    <location>
        <begin position="182"/>
        <end position="203"/>
    </location>
</feature>
<protein>
    <submittedName>
        <fullName evidence="3">PTS sugar transporter subunit IIC</fullName>
    </submittedName>
</protein>
<feature type="transmembrane region" description="Helical" evidence="1">
    <location>
        <begin position="21"/>
        <end position="45"/>
    </location>
</feature>
<dbReference type="Proteomes" id="UP000327236">
    <property type="component" value="Unassembled WGS sequence"/>
</dbReference>
<dbReference type="PANTHER" id="PTHR33989:SF4">
    <property type="entry name" value="PTS SYSTEM N,N'-DIACETYLCHITOBIOSE-SPECIFIC EIIC COMPONENT"/>
    <property type="match status" value="1"/>
</dbReference>
<gene>
    <name evidence="4" type="ORF">AAC431_02790</name>
    <name evidence="3" type="ORF">F6H94_01695</name>
</gene>
<keyword evidence="1" id="KW-1133">Transmembrane helix</keyword>
<keyword evidence="1" id="KW-0472">Membrane</keyword>
<feature type="transmembrane region" description="Helical" evidence="1">
    <location>
        <begin position="373"/>
        <end position="390"/>
    </location>
</feature>
<dbReference type="OrthoDB" id="1651152at2"/>
<dbReference type="AlphaFoldDB" id="A0A5N1IE28"/>
<dbReference type="InterPro" id="IPR004501">
    <property type="entry name" value="PTS_EIIC_3"/>
</dbReference>
<dbReference type="InterPro" id="IPR051088">
    <property type="entry name" value="PTS_Sugar-EIIC/EIIB"/>
</dbReference>
<feature type="transmembrane region" description="Helical" evidence="1">
    <location>
        <begin position="223"/>
        <end position="243"/>
    </location>
</feature>
<feature type="transmembrane region" description="Helical" evidence="1">
    <location>
        <begin position="288"/>
        <end position="308"/>
    </location>
</feature>
<dbReference type="GeneID" id="31742285"/>
<evidence type="ECO:0000313" key="3">
    <source>
        <dbReference type="EMBL" id="KAA9323882.1"/>
    </source>
</evidence>
<organism evidence="3 5">
    <name type="scientific">Lactobacillus jensenii</name>
    <dbReference type="NCBI Taxonomy" id="109790"/>
    <lineage>
        <taxon>Bacteria</taxon>
        <taxon>Bacillati</taxon>
        <taxon>Bacillota</taxon>
        <taxon>Bacilli</taxon>
        <taxon>Lactobacillales</taxon>
        <taxon>Lactobacillaceae</taxon>
        <taxon>Lactobacillus</taxon>
    </lineage>
</organism>
<evidence type="ECO:0000313" key="5">
    <source>
        <dbReference type="Proteomes" id="UP000327236"/>
    </source>
</evidence>
<feature type="transmembrane region" description="Helical" evidence="1">
    <location>
        <begin position="396"/>
        <end position="415"/>
    </location>
</feature>
<keyword evidence="3" id="KW-0762">Sugar transport</keyword>
<dbReference type="GO" id="GO:0016020">
    <property type="term" value="C:membrane"/>
    <property type="evidence" value="ECO:0007669"/>
    <property type="project" value="InterPro"/>
</dbReference>
<dbReference type="EMBL" id="VYWW01000005">
    <property type="protein sequence ID" value="KAA9323882.1"/>
    <property type="molecule type" value="Genomic_DNA"/>
</dbReference>
<feature type="domain" description="PTS EIIC type-3" evidence="2">
    <location>
        <begin position="1"/>
        <end position="414"/>
    </location>
</feature>
<keyword evidence="1" id="KW-0812">Transmembrane</keyword>
<accession>A0A5N1IE28</accession>
<dbReference type="PROSITE" id="PS51105">
    <property type="entry name" value="PTS_EIIC_TYPE_3"/>
    <property type="match status" value="1"/>
</dbReference>